<sequence length="440" mass="48732">MTRTPHTPPGPPVVGNVPRFADDPLRFLVGVQEAYGGQYPVVRLEPAGGQRIVVVLDAALVHEILADRERFVRPRVGPEASRREGLLSSRGPLWERQRSVIQPELVGGQLAAYADIAARSVEEMLDRWPENGEIDLVAELSMLTMQVIARSLLGRDATREQARTVYEALDTFAEEFEFGADALLLPDALQSGPSAAFERADADLEAVARDFVDWHREHEDPPDSMLTALIEAERDGVELSEDELIDQTVLFLTAGQETTALTIAYAFHHLSRSPDVRAGVTEEATGVLDGAAPSWEHLSGFDLTERVVRETLRLTPAAWNVTREVRGPTTLGGTRFETDDLVLLPTYAHQREDRVWGDGDAFRPARWTDEVSRSHDSYFPFGSGPRVCIGRQVALTEAQFTLAHTLQQYEVDVHGDELAFEPAITLRPADGLRATVTERE</sequence>
<dbReference type="PRINTS" id="PR00385">
    <property type="entry name" value="P450"/>
</dbReference>
<dbReference type="InterPro" id="IPR050121">
    <property type="entry name" value="Cytochrome_P450_monoxygenase"/>
</dbReference>
<reference evidence="4 5" key="1">
    <citation type="submission" date="2018-06" db="EMBL/GenBank/DDBJ databases">
        <title>Natronomonas sp. F16-60 a new haloarchaeon isolated from a solar saltern of Isla Cristina, Huelva, Spain.</title>
        <authorList>
            <person name="Duran-Viseras A."/>
            <person name="Sanchez-Porro C."/>
            <person name="Ventosa A."/>
        </authorList>
    </citation>
    <scope>NUCLEOTIDE SEQUENCE [LARGE SCALE GENOMIC DNA]</scope>
    <source>
        <strain evidence="4 5">F16-60</strain>
    </source>
</reference>
<dbReference type="Pfam" id="PF00067">
    <property type="entry name" value="p450"/>
    <property type="match status" value="1"/>
</dbReference>
<proteinExistence type="inferred from homology"/>
<dbReference type="GO" id="GO:0005506">
    <property type="term" value="F:iron ion binding"/>
    <property type="evidence" value="ECO:0007669"/>
    <property type="project" value="InterPro"/>
</dbReference>
<dbReference type="PRINTS" id="PR00463">
    <property type="entry name" value="EP450I"/>
</dbReference>
<dbReference type="AlphaFoldDB" id="A0A554MW13"/>
<evidence type="ECO:0000313" key="4">
    <source>
        <dbReference type="EMBL" id="TSD09010.1"/>
    </source>
</evidence>
<dbReference type="PANTHER" id="PTHR24305:SF166">
    <property type="entry name" value="CYTOCHROME P450 12A4, MITOCHONDRIAL-RELATED"/>
    <property type="match status" value="1"/>
</dbReference>
<dbReference type="InParanoid" id="A0A554MW13"/>
<dbReference type="PANTHER" id="PTHR24305">
    <property type="entry name" value="CYTOCHROME P450"/>
    <property type="match status" value="1"/>
</dbReference>
<dbReference type="GO" id="GO:0020037">
    <property type="term" value="F:heme binding"/>
    <property type="evidence" value="ECO:0007669"/>
    <property type="project" value="InterPro"/>
</dbReference>
<dbReference type="Proteomes" id="UP000319894">
    <property type="component" value="Unassembled WGS sequence"/>
</dbReference>
<evidence type="ECO:0000256" key="3">
    <source>
        <dbReference type="RuleBase" id="RU000461"/>
    </source>
</evidence>
<dbReference type="EMBL" id="QMDX01000018">
    <property type="protein sequence ID" value="TSD09010.1"/>
    <property type="molecule type" value="Genomic_DNA"/>
</dbReference>
<dbReference type="Gene3D" id="1.10.630.10">
    <property type="entry name" value="Cytochrome P450"/>
    <property type="match status" value="1"/>
</dbReference>
<dbReference type="RefSeq" id="WP_144263365.1">
    <property type="nucleotide sequence ID" value="NZ_QMDX01000018.1"/>
</dbReference>
<organism evidence="4 5">
    <name type="scientific">Haloglomus irregulare</name>
    <dbReference type="NCBI Taxonomy" id="2234134"/>
    <lineage>
        <taxon>Archaea</taxon>
        <taxon>Methanobacteriati</taxon>
        <taxon>Methanobacteriota</taxon>
        <taxon>Stenosarchaea group</taxon>
        <taxon>Halobacteria</taxon>
        <taxon>Halobacteriales</taxon>
        <taxon>Natronomonadaceae</taxon>
        <taxon>Haloglomus</taxon>
    </lineage>
</organism>
<keyword evidence="5" id="KW-1185">Reference proteome</keyword>
<comment type="similarity">
    <text evidence="2 3">Belongs to the cytochrome P450 family.</text>
</comment>
<evidence type="ECO:0000313" key="5">
    <source>
        <dbReference type="Proteomes" id="UP000319894"/>
    </source>
</evidence>
<keyword evidence="3" id="KW-0479">Metal-binding</keyword>
<dbReference type="SUPFAM" id="SSF48264">
    <property type="entry name" value="Cytochrome P450"/>
    <property type="match status" value="1"/>
</dbReference>
<dbReference type="InterPro" id="IPR002401">
    <property type="entry name" value="Cyt_P450_E_grp-I"/>
</dbReference>
<dbReference type="GO" id="GO:0016705">
    <property type="term" value="F:oxidoreductase activity, acting on paired donors, with incorporation or reduction of molecular oxygen"/>
    <property type="evidence" value="ECO:0007669"/>
    <property type="project" value="InterPro"/>
</dbReference>
<name>A0A554MW13_9EURY</name>
<evidence type="ECO:0000256" key="2">
    <source>
        <dbReference type="ARBA" id="ARBA00010617"/>
    </source>
</evidence>
<comment type="cofactor">
    <cofactor evidence="1">
        <name>heme</name>
        <dbReference type="ChEBI" id="CHEBI:30413"/>
    </cofactor>
</comment>
<dbReference type="InterPro" id="IPR001128">
    <property type="entry name" value="Cyt_P450"/>
</dbReference>
<dbReference type="InterPro" id="IPR017972">
    <property type="entry name" value="Cyt_P450_CS"/>
</dbReference>
<evidence type="ECO:0000256" key="1">
    <source>
        <dbReference type="ARBA" id="ARBA00001971"/>
    </source>
</evidence>
<keyword evidence="3" id="KW-0560">Oxidoreductase</keyword>
<accession>A0A554MW13</accession>
<gene>
    <name evidence="4" type="ORF">DP107_17225</name>
</gene>
<dbReference type="OrthoDB" id="9881at2157"/>
<dbReference type="InterPro" id="IPR036396">
    <property type="entry name" value="Cyt_P450_sf"/>
</dbReference>
<dbReference type="PROSITE" id="PS00086">
    <property type="entry name" value="CYTOCHROME_P450"/>
    <property type="match status" value="1"/>
</dbReference>
<protein>
    <submittedName>
        <fullName evidence="4">Cytochrome P450</fullName>
    </submittedName>
</protein>
<keyword evidence="3" id="KW-0408">Iron</keyword>
<comment type="caution">
    <text evidence="4">The sequence shown here is derived from an EMBL/GenBank/DDBJ whole genome shotgun (WGS) entry which is preliminary data.</text>
</comment>
<keyword evidence="3" id="KW-0349">Heme</keyword>
<dbReference type="GO" id="GO:0004497">
    <property type="term" value="F:monooxygenase activity"/>
    <property type="evidence" value="ECO:0007669"/>
    <property type="project" value="UniProtKB-KW"/>
</dbReference>
<keyword evidence="3" id="KW-0503">Monooxygenase</keyword>